<dbReference type="PROSITE" id="PS51201">
    <property type="entry name" value="RCK_N"/>
    <property type="match status" value="1"/>
</dbReference>
<dbReference type="Pfam" id="PF02254">
    <property type="entry name" value="TrkA_N"/>
    <property type="match status" value="1"/>
</dbReference>
<dbReference type="GO" id="GO:0005886">
    <property type="term" value="C:plasma membrane"/>
    <property type="evidence" value="ECO:0007669"/>
    <property type="project" value="InterPro"/>
</dbReference>
<dbReference type="PANTHER" id="PTHR43833:SF5">
    <property type="entry name" value="TRK SYSTEM POTASSIUM UPTAKE PROTEIN TRKA"/>
    <property type="match status" value="1"/>
</dbReference>
<evidence type="ECO:0000256" key="4">
    <source>
        <dbReference type="ARBA" id="ARBA00023065"/>
    </source>
</evidence>
<dbReference type="PANTHER" id="PTHR43833">
    <property type="entry name" value="POTASSIUM CHANNEL PROTEIN 2-RELATED-RELATED"/>
    <property type="match status" value="1"/>
</dbReference>
<dbReference type="InterPro" id="IPR003148">
    <property type="entry name" value="RCK_N"/>
</dbReference>
<name>A0A381U7B5_9ZZZZ</name>
<evidence type="ECO:0000256" key="3">
    <source>
        <dbReference type="ARBA" id="ARBA00022958"/>
    </source>
</evidence>
<dbReference type="AlphaFoldDB" id="A0A381U7B5"/>
<proteinExistence type="predicted"/>
<evidence type="ECO:0000256" key="1">
    <source>
        <dbReference type="ARBA" id="ARBA00022448"/>
    </source>
</evidence>
<dbReference type="GO" id="GO:0015079">
    <property type="term" value="F:potassium ion transmembrane transporter activity"/>
    <property type="evidence" value="ECO:0007669"/>
    <property type="project" value="InterPro"/>
</dbReference>
<dbReference type="InterPro" id="IPR050721">
    <property type="entry name" value="Trk_Ktr_HKT_K-transport"/>
</dbReference>
<dbReference type="EMBL" id="UINC01005770">
    <property type="protein sequence ID" value="SVA23438.1"/>
    <property type="molecule type" value="Genomic_DNA"/>
</dbReference>
<dbReference type="SUPFAM" id="SSF51735">
    <property type="entry name" value="NAD(P)-binding Rossmann-fold domains"/>
    <property type="match status" value="1"/>
</dbReference>
<sequence>MNVIIVGAGNLGSSLAQAISDLGHKVTIIEKNFEAASSLPRGLVNSGVLKVIHSDGSTASAMIEAGITNTEVFIAATGKDSLNGLTAQKAKTIFGVEQVMTIVKDPDAKNLYDSLGITTINKAALASNQLAEFLTQES</sequence>
<accession>A0A381U7B5</accession>
<evidence type="ECO:0000256" key="2">
    <source>
        <dbReference type="ARBA" id="ARBA00022538"/>
    </source>
</evidence>
<organism evidence="6">
    <name type="scientific">marine metagenome</name>
    <dbReference type="NCBI Taxonomy" id="408172"/>
    <lineage>
        <taxon>unclassified sequences</taxon>
        <taxon>metagenomes</taxon>
        <taxon>ecological metagenomes</taxon>
    </lineage>
</organism>
<gene>
    <name evidence="6" type="ORF">METZ01_LOCUS76292</name>
</gene>
<reference evidence="6" key="1">
    <citation type="submission" date="2018-05" db="EMBL/GenBank/DDBJ databases">
        <authorList>
            <person name="Lanie J.A."/>
            <person name="Ng W.-L."/>
            <person name="Kazmierczak K.M."/>
            <person name="Andrzejewski T.M."/>
            <person name="Davidsen T.M."/>
            <person name="Wayne K.J."/>
            <person name="Tettelin H."/>
            <person name="Glass J.I."/>
            <person name="Rusch D."/>
            <person name="Podicherti R."/>
            <person name="Tsui H.-C.T."/>
            <person name="Winkler M.E."/>
        </authorList>
    </citation>
    <scope>NUCLEOTIDE SEQUENCE</scope>
</reference>
<dbReference type="InterPro" id="IPR036291">
    <property type="entry name" value="NAD(P)-bd_dom_sf"/>
</dbReference>
<feature type="domain" description="RCK N-terminal" evidence="5">
    <location>
        <begin position="1"/>
        <end position="125"/>
    </location>
</feature>
<dbReference type="Gene3D" id="3.40.50.720">
    <property type="entry name" value="NAD(P)-binding Rossmann-like Domain"/>
    <property type="match status" value="1"/>
</dbReference>
<keyword evidence="4" id="KW-0406">Ion transport</keyword>
<dbReference type="PRINTS" id="PR00335">
    <property type="entry name" value="KUPTAKETRKA"/>
</dbReference>
<protein>
    <recommendedName>
        <fullName evidence="5">RCK N-terminal domain-containing protein</fullName>
    </recommendedName>
</protein>
<keyword evidence="1" id="KW-0813">Transport</keyword>
<keyword evidence="3" id="KW-0630">Potassium</keyword>
<dbReference type="InterPro" id="IPR006036">
    <property type="entry name" value="K_uptake_TrkA"/>
</dbReference>
<evidence type="ECO:0000313" key="6">
    <source>
        <dbReference type="EMBL" id="SVA23438.1"/>
    </source>
</evidence>
<keyword evidence="2" id="KW-0633">Potassium transport</keyword>
<evidence type="ECO:0000259" key="5">
    <source>
        <dbReference type="PROSITE" id="PS51201"/>
    </source>
</evidence>